<evidence type="ECO:0000259" key="2">
    <source>
        <dbReference type="Pfam" id="PF05267"/>
    </source>
</evidence>
<keyword evidence="1" id="KW-0732">Signal</keyword>
<name>A0A034VKJ6_BACDO</name>
<evidence type="ECO:0000256" key="1">
    <source>
        <dbReference type="SAM" id="SignalP"/>
    </source>
</evidence>
<accession>A0A034VKJ6</accession>
<dbReference type="EMBL" id="GAKP01016884">
    <property type="protein sequence ID" value="JAC42068.1"/>
    <property type="molecule type" value="Transcribed_RNA"/>
</dbReference>
<sequence>MFKIVLCVLSTILVAECALPSHISARADISLGNFLLAHQGRATTPASMQCFSLYVPLLNEASNQWAAQYEKCVKAAEDGRDNILVQASSQQKDISTLAGGVCSYVQSCDVISDALSALDCFGYLSSNTVSTIYTVSNNASDLAASLRQQINLIDVESYRCSNASERQYVERTGQIYTALNFCLENGPPPTIAPPTTSTAATPAPMSAAVNDIQLISAPRRTPLGILNSQPRSAAANPAQRSNLISVLNNSLQPNGDQAAQNV</sequence>
<dbReference type="InterPro" id="IPR007931">
    <property type="entry name" value="TsetseEP"/>
</dbReference>
<dbReference type="AlphaFoldDB" id="A0A034VKJ6"/>
<dbReference type="Pfam" id="PF05267">
    <property type="entry name" value="DUF725"/>
    <property type="match status" value="1"/>
</dbReference>
<reference evidence="3" key="1">
    <citation type="journal article" date="2014" name="BMC Genomics">
        <title>Characterizing the developmental transcriptome of the oriental fruit fly, Bactrocera dorsalis (Diptera: Tephritidae) through comparative genomic analysis with Drosophila melanogaster utilizing modENCODE datasets.</title>
        <authorList>
            <person name="Geib S.M."/>
            <person name="Calla B."/>
            <person name="Hall B."/>
            <person name="Hou S."/>
            <person name="Manoukis N.C."/>
        </authorList>
    </citation>
    <scope>NUCLEOTIDE SEQUENCE</scope>
    <source>
        <strain evidence="3">Punador</strain>
    </source>
</reference>
<organism evidence="3">
    <name type="scientific">Bactrocera dorsalis</name>
    <name type="common">Oriental fruit fly</name>
    <name type="synonym">Dacus dorsalis</name>
    <dbReference type="NCBI Taxonomy" id="27457"/>
    <lineage>
        <taxon>Eukaryota</taxon>
        <taxon>Metazoa</taxon>
        <taxon>Ecdysozoa</taxon>
        <taxon>Arthropoda</taxon>
        <taxon>Hexapoda</taxon>
        <taxon>Insecta</taxon>
        <taxon>Pterygota</taxon>
        <taxon>Neoptera</taxon>
        <taxon>Endopterygota</taxon>
        <taxon>Diptera</taxon>
        <taxon>Brachycera</taxon>
        <taxon>Muscomorpha</taxon>
        <taxon>Tephritoidea</taxon>
        <taxon>Tephritidae</taxon>
        <taxon>Bactrocera</taxon>
        <taxon>Bactrocera</taxon>
    </lineage>
</organism>
<proteinExistence type="predicted"/>
<evidence type="ECO:0000313" key="3">
    <source>
        <dbReference type="EMBL" id="JAC42068.1"/>
    </source>
</evidence>
<feature type="chain" id="PRO_5001556730" description="Protein TsetseEP domain-containing protein" evidence="1">
    <location>
        <begin position="18"/>
        <end position="262"/>
    </location>
</feature>
<feature type="domain" description="Protein TsetseEP" evidence="2">
    <location>
        <begin position="47"/>
        <end position="166"/>
    </location>
</feature>
<dbReference type="OrthoDB" id="8058973at2759"/>
<feature type="signal peptide" evidence="1">
    <location>
        <begin position="1"/>
        <end position="17"/>
    </location>
</feature>
<protein>
    <recommendedName>
        <fullName evidence="2">Protein TsetseEP domain-containing protein</fullName>
    </recommendedName>
</protein>